<keyword evidence="2" id="KW-0444">Lipid biosynthesis</keyword>
<dbReference type="PANTHER" id="PTHR10434:SF64">
    <property type="entry name" value="1-ACYL-SN-GLYCEROL-3-PHOSPHATE ACYLTRANSFERASE-RELATED"/>
    <property type="match status" value="1"/>
</dbReference>
<dbReference type="Pfam" id="PF01553">
    <property type="entry name" value="Acyltransferase"/>
    <property type="match status" value="1"/>
</dbReference>
<evidence type="ECO:0000313" key="9">
    <source>
        <dbReference type="Proteomes" id="UP001139462"/>
    </source>
</evidence>
<sequence>MKTLLKIISYPFTVLFYLLFGITILIFHPIQWVAFNWFGYSAHKKTVDIFNWTILRCLHAVGTRFHVEISNNIPINVPIIIVSNHQSMWDISPISWYLRRYHPKFISKIELGKGIPSISYNLRHGGSILIDRKNPRQAIVEMVKFSKYLQQHNRSGVIFPEGTRSKTGVPKPFRRTGLQTLFKKIPEGYVVPVTINNSWKLQRNGMFPIQMGVCLELIAHPALKISDYEVEALIDQVEETVVSKIHK</sequence>
<evidence type="ECO:0000256" key="3">
    <source>
        <dbReference type="ARBA" id="ARBA00022679"/>
    </source>
</evidence>
<keyword evidence="6" id="KW-1133">Transmembrane helix</keyword>
<keyword evidence="9" id="KW-1185">Reference proteome</keyword>
<protein>
    <submittedName>
        <fullName evidence="8">1-acyl-sn-glycerol-3-phosphate acyltransferase</fullName>
    </submittedName>
</protein>
<keyword evidence="5 8" id="KW-0012">Acyltransferase</keyword>
<evidence type="ECO:0000259" key="7">
    <source>
        <dbReference type="SMART" id="SM00563"/>
    </source>
</evidence>
<proteinExistence type="predicted"/>
<dbReference type="CDD" id="cd07989">
    <property type="entry name" value="LPLAT_AGPAT-like"/>
    <property type="match status" value="1"/>
</dbReference>
<dbReference type="RefSeq" id="WP_139854358.1">
    <property type="nucleotide sequence ID" value="NZ_JAIRBB010000001.1"/>
</dbReference>
<feature type="transmembrane region" description="Helical" evidence="6">
    <location>
        <begin position="7"/>
        <end position="27"/>
    </location>
</feature>
<dbReference type="SUPFAM" id="SSF69593">
    <property type="entry name" value="Glycerol-3-phosphate (1)-acyltransferase"/>
    <property type="match status" value="1"/>
</dbReference>
<evidence type="ECO:0000256" key="5">
    <source>
        <dbReference type="ARBA" id="ARBA00023315"/>
    </source>
</evidence>
<evidence type="ECO:0000256" key="4">
    <source>
        <dbReference type="ARBA" id="ARBA00023098"/>
    </source>
</evidence>
<keyword evidence="4" id="KW-0443">Lipid metabolism</keyword>
<dbReference type="GO" id="GO:0003841">
    <property type="term" value="F:1-acylglycerol-3-phosphate O-acyltransferase activity"/>
    <property type="evidence" value="ECO:0007669"/>
    <property type="project" value="TreeGrafter"/>
</dbReference>
<feature type="domain" description="Phospholipid/glycerol acyltransferase" evidence="7">
    <location>
        <begin position="79"/>
        <end position="198"/>
    </location>
</feature>
<organism evidence="8 9">
    <name type="scientific">Aequorivita xiaoshiensis</name>
    <dbReference type="NCBI Taxonomy" id="2874476"/>
    <lineage>
        <taxon>Bacteria</taxon>
        <taxon>Pseudomonadati</taxon>
        <taxon>Bacteroidota</taxon>
        <taxon>Flavobacteriia</taxon>
        <taxon>Flavobacteriales</taxon>
        <taxon>Flavobacteriaceae</taxon>
        <taxon>Aequorivita</taxon>
    </lineage>
</organism>
<gene>
    <name evidence="8" type="ORF">K8344_03170</name>
</gene>
<dbReference type="PANTHER" id="PTHR10434">
    <property type="entry name" value="1-ACYL-SN-GLYCEROL-3-PHOSPHATE ACYLTRANSFERASE"/>
    <property type="match status" value="1"/>
</dbReference>
<keyword evidence="6" id="KW-0812">Transmembrane</keyword>
<dbReference type="EMBL" id="JAIRBB010000001">
    <property type="protein sequence ID" value="MCG2430109.1"/>
    <property type="molecule type" value="Genomic_DNA"/>
</dbReference>
<evidence type="ECO:0000313" key="8">
    <source>
        <dbReference type="EMBL" id="MCG2430109.1"/>
    </source>
</evidence>
<comment type="pathway">
    <text evidence="1">Lipid metabolism.</text>
</comment>
<evidence type="ECO:0000256" key="6">
    <source>
        <dbReference type="SAM" id="Phobius"/>
    </source>
</evidence>
<name>A0A9X1U2Z7_9FLAO</name>
<dbReference type="SMART" id="SM00563">
    <property type="entry name" value="PlsC"/>
    <property type="match status" value="1"/>
</dbReference>
<dbReference type="InterPro" id="IPR002123">
    <property type="entry name" value="Plipid/glycerol_acylTrfase"/>
</dbReference>
<evidence type="ECO:0000256" key="2">
    <source>
        <dbReference type="ARBA" id="ARBA00022516"/>
    </source>
</evidence>
<comment type="caution">
    <text evidence="8">The sequence shown here is derived from an EMBL/GenBank/DDBJ whole genome shotgun (WGS) entry which is preliminary data.</text>
</comment>
<dbReference type="GO" id="GO:0006654">
    <property type="term" value="P:phosphatidic acid biosynthetic process"/>
    <property type="evidence" value="ECO:0007669"/>
    <property type="project" value="TreeGrafter"/>
</dbReference>
<dbReference type="AlphaFoldDB" id="A0A9X1U2Z7"/>
<accession>A0A9X1U2Z7</accession>
<reference evidence="8" key="1">
    <citation type="submission" date="2021-09" db="EMBL/GenBank/DDBJ databases">
        <title>Genome of Aequorivita sp. strain F64183.</title>
        <authorList>
            <person name="Wang Y."/>
        </authorList>
    </citation>
    <scope>NUCLEOTIDE SEQUENCE</scope>
    <source>
        <strain evidence="8">F64183</strain>
    </source>
</reference>
<keyword evidence="6" id="KW-0472">Membrane</keyword>
<dbReference type="Proteomes" id="UP001139462">
    <property type="component" value="Unassembled WGS sequence"/>
</dbReference>
<evidence type="ECO:0000256" key="1">
    <source>
        <dbReference type="ARBA" id="ARBA00005189"/>
    </source>
</evidence>
<keyword evidence="3" id="KW-0808">Transferase</keyword>